<evidence type="ECO:0000313" key="10">
    <source>
        <dbReference type="Proteomes" id="UP001161247"/>
    </source>
</evidence>
<feature type="transmembrane region" description="Helical" evidence="8">
    <location>
        <begin position="532"/>
        <end position="557"/>
    </location>
</feature>
<comment type="similarity">
    <text evidence="2">Belongs to the major facilitator superfamily. Proton-dependent oligopeptide transporter (POT/PTR) (TC 2.A.17) family.</text>
</comment>
<feature type="region of interest" description="Disordered" evidence="7">
    <location>
        <begin position="613"/>
        <end position="637"/>
    </location>
</feature>
<evidence type="ECO:0000256" key="5">
    <source>
        <dbReference type="ARBA" id="ARBA00023136"/>
    </source>
</evidence>
<evidence type="ECO:0000256" key="2">
    <source>
        <dbReference type="ARBA" id="ARBA00005982"/>
    </source>
</evidence>
<feature type="transmembrane region" description="Helical" evidence="8">
    <location>
        <begin position="490"/>
        <end position="512"/>
    </location>
</feature>
<evidence type="ECO:0000256" key="1">
    <source>
        <dbReference type="ARBA" id="ARBA00004141"/>
    </source>
</evidence>
<organism evidence="9 10">
    <name type="scientific">Oldenlandia corymbosa var. corymbosa</name>
    <dbReference type="NCBI Taxonomy" id="529605"/>
    <lineage>
        <taxon>Eukaryota</taxon>
        <taxon>Viridiplantae</taxon>
        <taxon>Streptophyta</taxon>
        <taxon>Embryophyta</taxon>
        <taxon>Tracheophyta</taxon>
        <taxon>Spermatophyta</taxon>
        <taxon>Magnoliopsida</taxon>
        <taxon>eudicotyledons</taxon>
        <taxon>Gunneridae</taxon>
        <taxon>Pentapetalae</taxon>
        <taxon>asterids</taxon>
        <taxon>lamiids</taxon>
        <taxon>Gentianales</taxon>
        <taxon>Rubiaceae</taxon>
        <taxon>Rubioideae</taxon>
        <taxon>Spermacoceae</taxon>
        <taxon>Hedyotis-Oldenlandia complex</taxon>
        <taxon>Oldenlandia</taxon>
    </lineage>
</organism>
<protein>
    <submittedName>
        <fullName evidence="9">OLC1v1032024C3</fullName>
    </submittedName>
</protein>
<keyword evidence="5 8" id="KW-0472">Membrane</keyword>
<evidence type="ECO:0000256" key="7">
    <source>
        <dbReference type="SAM" id="MobiDB-lite"/>
    </source>
</evidence>
<comment type="similarity">
    <text evidence="6">Belongs to the major facilitator superfamily. Phosphate:H(+) symporter (TC 2.A.1.9) family.</text>
</comment>
<dbReference type="GO" id="GO:0022857">
    <property type="term" value="F:transmembrane transporter activity"/>
    <property type="evidence" value="ECO:0007669"/>
    <property type="project" value="InterPro"/>
</dbReference>
<feature type="transmembrane region" description="Helical" evidence="8">
    <location>
        <begin position="121"/>
        <end position="146"/>
    </location>
</feature>
<dbReference type="GO" id="GO:0016020">
    <property type="term" value="C:membrane"/>
    <property type="evidence" value="ECO:0007669"/>
    <property type="project" value="UniProtKB-SubCell"/>
</dbReference>
<accession>A0AAV1CKT5</accession>
<dbReference type="Pfam" id="PF00854">
    <property type="entry name" value="PTR2"/>
    <property type="match status" value="1"/>
</dbReference>
<evidence type="ECO:0000256" key="6">
    <source>
        <dbReference type="ARBA" id="ARBA00044504"/>
    </source>
</evidence>
<dbReference type="Proteomes" id="UP001161247">
    <property type="component" value="Chromosome 2"/>
</dbReference>
<feature type="transmembrane region" description="Helical" evidence="8">
    <location>
        <begin position="269"/>
        <end position="286"/>
    </location>
</feature>
<dbReference type="InterPro" id="IPR036259">
    <property type="entry name" value="MFS_trans_sf"/>
</dbReference>
<sequence length="637" mass="71343">MDFTQKRERPILRVMVLIWADMLTIYLLWIMQTYLTNVWKLGFTHAAGIMNVANGLPKVLPLVFYYFVDAGLGNFWMLVLSSFSYTFGLGLLYMSTPPVLADITKTCKDYEPQCIGDTQKALFYTGLALIAAGISGHIVSLVAFFVDQLGPKPEMKPVVRKDVCIEVPTEEENHRLLMKKLQERGGGADKALLDFLSSRPPAVPIIQETSKPEESSEINLLAFQFQPVEAIMELVTKKKVKQFQACLVVLFPVVVLIIIPYIQLWSLKFGISAVCSLVATLVFLLGSGKYEDHRSKGSPVTNVFRVLLASTLNMFKTCPSSSKLEQKNKNVEHFSHTLGLGLLDKAAIEDGTGNKRSWLVCTPEEVEDTKMVIRMIPIWITLIICGVVTSIGTTFFVEQANHMSYKFGRFNLPNSMLLFLYQTGKSQSKKMYTSISQKLEQRKAQYAAPAIGIALATFSAALCCILAAIVETRRLQVITDHGLIDKPDELVPMTVFWIVPQYFLLAVLDSFYESSVSPFLTENCPPSMQKYLVFLNPGLSGMGMVGSISSVYVAGRASRRNGKPWFQHSLNESRLDRYYWTLAGLSAVNLVWFAGWAMWYPYRIETSNAADEQNRSQATNQEEAGIAEHAEEATDIY</sequence>
<evidence type="ECO:0000256" key="8">
    <source>
        <dbReference type="SAM" id="Phobius"/>
    </source>
</evidence>
<dbReference type="EMBL" id="OX459119">
    <property type="protein sequence ID" value="CAI9095971.1"/>
    <property type="molecule type" value="Genomic_DNA"/>
</dbReference>
<name>A0AAV1CKT5_OLDCO</name>
<keyword evidence="10" id="KW-1185">Reference proteome</keyword>
<feature type="transmembrane region" description="Helical" evidence="8">
    <location>
        <begin position="378"/>
        <end position="397"/>
    </location>
</feature>
<gene>
    <name evidence="9" type="ORF">OLC1_LOCUS6832</name>
</gene>
<feature type="transmembrane region" description="Helical" evidence="8">
    <location>
        <begin position="446"/>
        <end position="470"/>
    </location>
</feature>
<evidence type="ECO:0000256" key="3">
    <source>
        <dbReference type="ARBA" id="ARBA00022692"/>
    </source>
</evidence>
<reference evidence="9" key="1">
    <citation type="submission" date="2023-03" db="EMBL/GenBank/DDBJ databases">
        <authorList>
            <person name="Julca I."/>
        </authorList>
    </citation>
    <scope>NUCLEOTIDE SEQUENCE</scope>
</reference>
<evidence type="ECO:0000256" key="4">
    <source>
        <dbReference type="ARBA" id="ARBA00022989"/>
    </source>
</evidence>
<comment type="subcellular location">
    <subcellularLocation>
        <location evidence="1">Membrane</location>
        <topology evidence="1">Multi-pass membrane protein</topology>
    </subcellularLocation>
</comment>
<dbReference type="AlphaFoldDB" id="A0AAV1CKT5"/>
<dbReference type="InterPro" id="IPR000109">
    <property type="entry name" value="POT_fam"/>
</dbReference>
<feature type="transmembrane region" description="Helical" evidence="8">
    <location>
        <begin position="12"/>
        <end position="31"/>
    </location>
</feature>
<dbReference type="Gene3D" id="1.20.1250.20">
    <property type="entry name" value="MFS general substrate transporter like domains"/>
    <property type="match status" value="1"/>
</dbReference>
<feature type="transmembrane region" description="Helical" evidence="8">
    <location>
        <begin position="75"/>
        <end position="94"/>
    </location>
</feature>
<feature type="compositionally biased region" description="Basic and acidic residues" evidence="7">
    <location>
        <begin position="626"/>
        <end position="637"/>
    </location>
</feature>
<dbReference type="PANTHER" id="PTHR11654">
    <property type="entry name" value="OLIGOPEPTIDE TRANSPORTER-RELATED"/>
    <property type="match status" value="1"/>
</dbReference>
<proteinExistence type="inferred from homology"/>
<evidence type="ECO:0000313" key="9">
    <source>
        <dbReference type="EMBL" id="CAI9095971.1"/>
    </source>
</evidence>
<keyword evidence="4 8" id="KW-1133">Transmembrane helix</keyword>
<feature type="transmembrane region" description="Helical" evidence="8">
    <location>
        <begin position="43"/>
        <end position="68"/>
    </location>
</feature>
<feature type="transmembrane region" description="Helical" evidence="8">
    <location>
        <begin position="245"/>
        <end position="263"/>
    </location>
</feature>
<feature type="transmembrane region" description="Helical" evidence="8">
    <location>
        <begin position="578"/>
        <end position="599"/>
    </location>
</feature>
<keyword evidence="3 8" id="KW-0812">Transmembrane</keyword>